<evidence type="ECO:0000313" key="12">
    <source>
        <dbReference type="EMBL" id="QPZ37102.1"/>
    </source>
</evidence>
<evidence type="ECO:0000256" key="4">
    <source>
        <dbReference type="ARBA" id="ARBA00022741"/>
    </source>
</evidence>
<proteinExistence type="inferred from homology"/>
<evidence type="ECO:0000313" key="13">
    <source>
        <dbReference type="Proteomes" id="UP000662814"/>
    </source>
</evidence>
<dbReference type="EMBL" id="CP061169">
    <property type="protein sequence ID" value="QPZ37102.1"/>
    <property type="molecule type" value="Genomic_DNA"/>
</dbReference>
<evidence type="ECO:0000256" key="6">
    <source>
        <dbReference type="ARBA" id="ARBA00022840"/>
    </source>
</evidence>
<feature type="region of interest" description="Disordered" evidence="10">
    <location>
        <begin position="180"/>
        <end position="199"/>
    </location>
</feature>
<name>A0ABX6YE79_9MICO</name>
<protein>
    <recommendedName>
        <fullName evidence="3 9">DNA repair protein RecN</fullName>
    </recommendedName>
    <alternativeName>
        <fullName evidence="8 9">Recombination protein N</fullName>
    </alternativeName>
</protein>
<evidence type="ECO:0000256" key="2">
    <source>
        <dbReference type="ARBA" id="ARBA00009441"/>
    </source>
</evidence>
<dbReference type="Pfam" id="PF02463">
    <property type="entry name" value="SMC_N"/>
    <property type="match status" value="1"/>
</dbReference>
<keyword evidence="5 9" id="KW-0227">DNA damage</keyword>
<evidence type="ECO:0000256" key="1">
    <source>
        <dbReference type="ARBA" id="ARBA00003618"/>
    </source>
</evidence>
<keyword evidence="13" id="KW-1185">Reference proteome</keyword>
<evidence type="ECO:0000256" key="8">
    <source>
        <dbReference type="ARBA" id="ARBA00033408"/>
    </source>
</evidence>
<accession>A0ABX6YE79</accession>
<dbReference type="CDD" id="cd03241">
    <property type="entry name" value="ABC_RecN"/>
    <property type="match status" value="1"/>
</dbReference>
<evidence type="ECO:0000256" key="5">
    <source>
        <dbReference type="ARBA" id="ARBA00022763"/>
    </source>
</evidence>
<sequence>MIEEIEISDLGVIAGATLPLGPGFTAITGETGAGKTMVVTALGLLLGGRADAATVRSGASNARVDGRWVVPESGAVSERVGEAGGDVDPFGSNGDAELTLGRTVTAEGRSRAQVGGRSAPVGVLSELSSHLVAVHGQSDQIRLRSQSAQRDALDRAAGADLDDALTRYRAAFDTWQSHSEELDSLTRDKTARESEAESLRAAMDEIEQAAPQPGEDEHLASTAERLTNLEELRLAAAGARESVSTELADGDDVLALIESARRSLERVVDVDETLQPIAEQLQNLSFMASETAGELSSYLASLDADDSHELEAINERRALLTALMRKHGPTLDDVIATLDRGSTRLLEIDGDSERIDALTEQVDVDAQELDAAASALTNVRRVTATRLGAAISDELSALAMPDATVVIEVTEKSEYTLSGRDTVAFLLRPHKGAEPRALSKGASGGELSRVMLAIEVVISASDPVPTYVFDEVDAGVGGAAAIEIGRRLALLARHAQVIVVTHLAQVAAFASNHLTVVKESDGLVTASSVTRLEGDARTAEMTRLLSGLADSDSGRAHAEELLELARPESKVIG</sequence>
<evidence type="ECO:0000259" key="11">
    <source>
        <dbReference type="Pfam" id="PF02463"/>
    </source>
</evidence>
<comment type="function">
    <text evidence="1 9">May be involved in recombinational repair of damaged DNA.</text>
</comment>
<dbReference type="NCBIfam" id="TIGR00634">
    <property type="entry name" value="recN"/>
    <property type="match status" value="1"/>
</dbReference>
<evidence type="ECO:0000256" key="9">
    <source>
        <dbReference type="PIRNR" id="PIRNR003128"/>
    </source>
</evidence>
<evidence type="ECO:0000256" key="3">
    <source>
        <dbReference type="ARBA" id="ARBA00021315"/>
    </source>
</evidence>
<dbReference type="RefSeq" id="WP_166993008.1">
    <property type="nucleotide sequence ID" value="NZ_CP061169.1"/>
</dbReference>
<comment type="similarity">
    <text evidence="2 9">Belongs to the RecN family.</text>
</comment>
<dbReference type="SUPFAM" id="SSF52540">
    <property type="entry name" value="P-loop containing nucleoside triphosphate hydrolases"/>
    <property type="match status" value="1"/>
</dbReference>
<evidence type="ECO:0000256" key="7">
    <source>
        <dbReference type="ARBA" id="ARBA00023204"/>
    </source>
</evidence>
<keyword evidence="6" id="KW-0067">ATP-binding</keyword>
<gene>
    <name evidence="12" type="primary">recN</name>
    <name evidence="12" type="ORF">HCR76_09455</name>
</gene>
<dbReference type="Proteomes" id="UP000662814">
    <property type="component" value="Chromosome"/>
</dbReference>
<organism evidence="12 13">
    <name type="scientific">Paramicrobacterium chengjingii</name>
    <dbReference type="NCBI Taxonomy" id="2769067"/>
    <lineage>
        <taxon>Bacteria</taxon>
        <taxon>Bacillati</taxon>
        <taxon>Actinomycetota</taxon>
        <taxon>Actinomycetes</taxon>
        <taxon>Micrococcales</taxon>
        <taxon>Microbacteriaceae</taxon>
        <taxon>Paramicrobacterium</taxon>
    </lineage>
</organism>
<dbReference type="InterPro" id="IPR003395">
    <property type="entry name" value="RecF/RecN/SMC_N"/>
</dbReference>
<dbReference type="InterPro" id="IPR004604">
    <property type="entry name" value="DNA_recomb/repair_RecN"/>
</dbReference>
<evidence type="ECO:0000256" key="10">
    <source>
        <dbReference type="SAM" id="MobiDB-lite"/>
    </source>
</evidence>
<dbReference type="PIRSF" id="PIRSF003128">
    <property type="entry name" value="RecN"/>
    <property type="match status" value="1"/>
</dbReference>
<keyword evidence="4" id="KW-0547">Nucleotide-binding</keyword>
<reference evidence="12 13" key="1">
    <citation type="submission" date="2020-12" db="EMBL/GenBank/DDBJ databases">
        <title>Microbacterium sp. HY060.</title>
        <authorList>
            <person name="Zhou J."/>
        </authorList>
    </citation>
    <scope>NUCLEOTIDE SEQUENCE [LARGE SCALE GENOMIC DNA]</scope>
    <source>
        <strain evidence="12 13">HY60</strain>
    </source>
</reference>
<dbReference type="InterPro" id="IPR027417">
    <property type="entry name" value="P-loop_NTPase"/>
</dbReference>
<dbReference type="PANTHER" id="PTHR11059:SF0">
    <property type="entry name" value="DNA REPAIR PROTEIN RECN"/>
    <property type="match status" value="1"/>
</dbReference>
<dbReference type="Gene3D" id="3.40.50.300">
    <property type="entry name" value="P-loop containing nucleotide triphosphate hydrolases"/>
    <property type="match status" value="2"/>
</dbReference>
<feature type="domain" description="RecF/RecN/SMC N-terminal" evidence="11">
    <location>
        <begin position="2"/>
        <end position="522"/>
    </location>
</feature>
<feature type="compositionally biased region" description="Basic and acidic residues" evidence="10">
    <location>
        <begin position="180"/>
        <end position="198"/>
    </location>
</feature>
<keyword evidence="7 9" id="KW-0234">DNA repair</keyword>
<dbReference type="PANTHER" id="PTHR11059">
    <property type="entry name" value="DNA REPAIR PROTEIN RECN"/>
    <property type="match status" value="1"/>
</dbReference>